<dbReference type="GO" id="GO:0016509">
    <property type="term" value="F:long-chain (3S)-3-hydroxyacyl-CoA dehydrogenase (NAD+) activity"/>
    <property type="evidence" value="ECO:0007669"/>
    <property type="project" value="TreeGrafter"/>
</dbReference>
<dbReference type="GO" id="GO:0008692">
    <property type="term" value="F:3-hydroxybutyryl-CoA epimerase activity"/>
    <property type="evidence" value="ECO:0007669"/>
    <property type="project" value="UniProtKB-EC"/>
</dbReference>
<dbReference type="GO" id="GO:0070403">
    <property type="term" value="F:NAD+ binding"/>
    <property type="evidence" value="ECO:0007669"/>
    <property type="project" value="InterPro"/>
</dbReference>
<dbReference type="InterPro" id="IPR036291">
    <property type="entry name" value="NAD(P)-bd_dom_sf"/>
</dbReference>
<name>A0A485LYP6_9ZZZZ</name>
<dbReference type="Gene3D" id="1.10.1040.50">
    <property type="match status" value="1"/>
</dbReference>
<evidence type="ECO:0000259" key="9">
    <source>
        <dbReference type="Pfam" id="PF00725"/>
    </source>
</evidence>
<comment type="pathway">
    <text evidence="1">Lipid metabolism; fatty acid beta-oxidation.</text>
</comment>
<proteinExistence type="inferred from homology"/>
<evidence type="ECO:0000256" key="2">
    <source>
        <dbReference type="ARBA" id="ARBA00007005"/>
    </source>
</evidence>
<dbReference type="EC" id="1.1.1.35" evidence="11"/>
<evidence type="ECO:0000256" key="5">
    <source>
        <dbReference type="ARBA" id="ARBA00023027"/>
    </source>
</evidence>
<dbReference type="Gene3D" id="3.90.226.10">
    <property type="entry name" value="2-enoyl-CoA Hydratase, Chain A, domain 1"/>
    <property type="match status" value="1"/>
</dbReference>
<dbReference type="AlphaFoldDB" id="A0A485LYP6"/>
<dbReference type="SUPFAM" id="SSF48179">
    <property type="entry name" value="6-phosphogluconate dehydrogenase C-terminal domain-like"/>
    <property type="match status" value="2"/>
</dbReference>
<feature type="domain" description="3-hydroxyacyl-CoA dehydrogenase NAD binding" evidence="10">
    <location>
        <begin position="324"/>
        <end position="504"/>
    </location>
</feature>
<dbReference type="UniPathway" id="UPA00659"/>
<keyword evidence="8" id="KW-0511">Multifunctional enzyme</keyword>
<protein>
    <submittedName>
        <fullName evidence="11">Fused enoyl-CoA hydratase and epimerase and isomerase 3-hydroxyacyl-CoA dehydrogenase</fullName>
        <ecNumber evidence="11">1.1.1.35</ecNumber>
        <ecNumber evidence="11">4.2.1.17</ecNumber>
        <ecNumber evidence="11">5.1.2.3</ecNumber>
        <ecNumber evidence="11">5.3.3.8</ecNumber>
    </submittedName>
</protein>
<evidence type="ECO:0000256" key="3">
    <source>
        <dbReference type="ARBA" id="ARBA00022832"/>
    </source>
</evidence>
<evidence type="ECO:0000256" key="4">
    <source>
        <dbReference type="ARBA" id="ARBA00023002"/>
    </source>
</evidence>
<keyword evidence="5" id="KW-0520">NAD</keyword>
<dbReference type="Pfam" id="PF00725">
    <property type="entry name" value="3HCDH"/>
    <property type="match status" value="1"/>
</dbReference>
<organism evidence="11">
    <name type="scientific">anaerobic digester metagenome</name>
    <dbReference type="NCBI Taxonomy" id="1263854"/>
    <lineage>
        <taxon>unclassified sequences</taxon>
        <taxon>metagenomes</taxon>
        <taxon>ecological metagenomes</taxon>
    </lineage>
</organism>
<accession>A0A485LYP6</accession>
<comment type="similarity">
    <text evidence="2">In the central section; belongs to the 3-hydroxyacyl-CoA dehydrogenase family.</text>
</comment>
<evidence type="ECO:0000259" key="10">
    <source>
        <dbReference type="Pfam" id="PF02737"/>
    </source>
</evidence>
<dbReference type="InterPro" id="IPR029045">
    <property type="entry name" value="ClpP/crotonase-like_dom_sf"/>
</dbReference>
<dbReference type="GO" id="GO:0004165">
    <property type="term" value="F:delta(3)-delta(2)-enoyl-CoA isomerase activity"/>
    <property type="evidence" value="ECO:0007669"/>
    <property type="project" value="UniProtKB-EC"/>
</dbReference>
<dbReference type="EMBL" id="CAADRM010000048">
    <property type="protein sequence ID" value="VFU12632.1"/>
    <property type="molecule type" value="Genomic_DNA"/>
</dbReference>
<reference evidence="11" key="1">
    <citation type="submission" date="2019-03" db="EMBL/GenBank/DDBJ databases">
        <authorList>
            <person name="Hao L."/>
        </authorList>
    </citation>
    <scope>NUCLEOTIDE SEQUENCE</scope>
</reference>
<dbReference type="Pfam" id="PF00378">
    <property type="entry name" value="ECH_1"/>
    <property type="match status" value="1"/>
</dbReference>
<keyword evidence="7 11" id="KW-0456">Lyase</keyword>
<dbReference type="EC" id="5.3.3.8" evidence="11"/>
<keyword evidence="3" id="KW-0276">Fatty acid metabolism</keyword>
<dbReference type="InterPro" id="IPR050136">
    <property type="entry name" value="FA_oxidation_alpha_subunit"/>
</dbReference>
<dbReference type="Gene3D" id="3.40.50.720">
    <property type="entry name" value="NAD(P)-binding Rossmann-like Domain"/>
    <property type="match status" value="1"/>
</dbReference>
<dbReference type="CDD" id="cd06558">
    <property type="entry name" value="crotonase-like"/>
    <property type="match status" value="1"/>
</dbReference>
<dbReference type="SUPFAM" id="SSF52096">
    <property type="entry name" value="ClpP/crotonase"/>
    <property type="match status" value="1"/>
</dbReference>
<evidence type="ECO:0000256" key="1">
    <source>
        <dbReference type="ARBA" id="ARBA00005005"/>
    </source>
</evidence>
<dbReference type="InterPro" id="IPR008927">
    <property type="entry name" value="6-PGluconate_DH-like_C_sf"/>
</dbReference>
<feature type="domain" description="3-hydroxyacyl-CoA dehydrogenase C-terminal" evidence="9">
    <location>
        <begin position="508"/>
        <end position="590"/>
    </location>
</feature>
<evidence type="ECO:0000256" key="6">
    <source>
        <dbReference type="ARBA" id="ARBA00023098"/>
    </source>
</evidence>
<dbReference type="PANTHER" id="PTHR43612">
    <property type="entry name" value="TRIFUNCTIONAL ENZYME SUBUNIT ALPHA"/>
    <property type="match status" value="1"/>
</dbReference>
<evidence type="ECO:0000256" key="7">
    <source>
        <dbReference type="ARBA" id="ARBA00023239"/>
    </source>
</evidence>
<dbReference type="InterPro" id="IPR001753">
    <property type="entry name" value="Enoyl-CoA_hydra/iso"/>
</dbReference>
<dbReference type="InterPro" id="IPR006108">
    <property type="entry name" value="3HC_DH_C"/>
</dbReference>
<keyword evidence="11" id="KW-0413">Isomerase</keyword>
<evidence type="ECO:0000313" key="11">
    <source>
        <dbReference type="EMBL" id="VFU12632.1"/>
    </source>
</evidence>
<evidence type="ECO:0000256" key="8">
    <source>
        <dbReference type="ARBA" id="ARBA00023268"/>
    </source>
</evidence>
<sequence length="692" mass="76518">MAKYIMTCKLNFYQSKKAGKIAIVTMDNGQSYNVPNTWGFEAFESLNKVLDIVESDPDVKGWLLVGKPFIFNVGADIMSVDPDMSREDAVQIGRMGHKSFKRIMDLKIPTLAAINGAAMGGGVEVGLYHDYRTISKSPGGCDHYALPECFLGLVPGWGGTQLVTKLAGPEVAIQLIITNPLNMNAMINSKKAFEMGLADRIIPPAEFVDDSIKLLENIITGEEKIERKKVDPRMSDELYNNTKLAIMGRVHSGAMAPYRALDLIKGAADWSLDEGFEQENQTLADMIKSRQFLSSVYSFDLTQRRAKKLPGRPPKEVKGYSINKIGIIGAGLMASQMALLFAQRFQCPVIMKDIKQEFVDKGLAYVREQLGKRVKKGKMSAADAKWMGEELITGTVTYDGFEDCDFVIEAVFEEIGIKQKVFGELEQVCKPECLFLTNTSSLDISEMAKFLKDPSRVVGFHFFNPIAVLPLVEIIKAEKTSEVVLATAFDIAKKIKKTPVLVKNAPAFLVNRILLAWMDGIFQCIDEGADFMQVDNAVVDLGFPMSPFTLAGLVGPAIALHVQETLNAAWPERFPVSEGLKNLVAKGKKQMLTFTDKGIDVDPEIKQGWPQGNKSFTDQEIKDRVLMRVAQEIDLILKEGVVASPKDVDTGVIMGAGWPFFMGGITPYLDQMGYSEKACGRKFHPQGLLEKE</sequence>
<dbReference type="Pfam" id="PF02737">
    <property type="entry name" value="3HCDH_N"/>
    <property type="match status" value="1"/>
</dbReference>
<dbReference type="FunFam" id="3.40.50.720:FF:000009">
    <property type="entry name" value="Fatty oxidation complex, alpha subunit"/>
    <property type="match status" value="1"/>
</dbReference>
<dbReference type="GO" id="GO:0004300">
    <property type="term" value="F:enoyl-CoA hydratase activity"/>
    <property type="evidence" value="ECO:0007669"/>
    <property type="project" value="UniProtKB-EC"/>
</dbReference>
<dbReference type="InterPro" id="IPR006176">
    <property type="entry name" value="3-OHacyl-CoA_DH_NAD-bd"/>
</dbReference>
<dbReference type="GO" id="GO:0006635">
    <property type="term" value="P:fatty acid beta-oxidation"/>
    <property type="evidence" value="ECO:0007669"/>
    <property type="project" value="UniProtKB-UniPathway"/>
</dbReference>
<dbReference type="PANTHER" id="PTHR43612:SF3">
    <property type="entry name" value="TRIFUNCTIONAL ENZYME SUBUNIT ALPHA, MITOCHONDRIAL"/>
    <property type="match status" value="1"/>
</dbReference>
<dbReference type="EC" id="4.2.1.17" evidence="11"/>
<keyword evidence="4 11" id="KW-0560">Oxidoreductase</keyword>
<dbReference type="SUPFAM" id="SSF51735">
    <property type="entry name" value="NAD(P)-binding Rossmann-fold domains"/>
    <property type="match status" value="1"/>
</dbReference>
<dbReference type="EC" id="5.1.2.3" evidence="11"/>
<gene>
    <name evidence="11" type="primary">fadB</name>
    <name evidence="11" type="ORF">SCFA_1410004</name>
</gene>
<keyword evidence="6" id="KW-0443">Lipid metabolism</keyword>